<comment type="similarity">
    <text evidence="1">Belongs to the low molecular weight phosphotyrosine protein phosphatase family.</text>
</comment>
<reference evidence="7" key="1">
    <citation type="submission" date="2022-11" db="EMBL/GenBank/DDBJ databases">
        <title>Pseudomonas triclosanedens sp. nov., a triclosan degrader isolated from activated sludge.</title>
        <authorList>
            <person name="Yin Y."/>
            <person name="Lu Z."/>
        </authorList>
    </citation>
    <scope>NUCLEOTIDE SEQUENCE</scope>
    <source>
        <strain evidence="7">ZM23</strain>
    </source>
</reference>
<evidence type="ECO:0000313" key="8">
    <source>
        <dbReference type="Proteomes" id="UP001163624"/>
    </source>
</evidence>
<dbReference type="Gene3D" id="3.40.50.2300">
    <property type="match status" value="1"/>
</dbReference>
<keyword evidence="8" id="KW-1185">Reference proteome</keyword>
<dbReference type="Proteomes" id="UP001163624">
    <property type="component" value="Chromosome"/>
</dbReference>
<dbReference type="RefSeq" id="WP_254470731.1">
    <property type="nucleotide sequence ID" value="NZ_CP113432.1"/>
</dbReference>
<gene>
    <name evidence="7" type="ORF">OU419_21460</name>
</gene>
<dbReference type="InterPro" id="IPR023485">
    <property type="entry name" value="Ptyr_pPase"/>
</dbReference>
<dbReference type="InterPro" id="IPR050438">
    <property type="entry name" value="LMW_PTPase"/>
</dbReference>
<evidence type="ECO:0000256" key="2">
    <source>
        <dbReference type="ARBA" id="ARBA00013064"/>
    </source>
</evidence>
<dbReference type="EMBL" id="CP113432">
    <property type="protein sequence ID" value="WAI48306.1"/>
    <property type="molecule type" value="Genomic_DNA"/>
</dbReference>
<protein>
    <recommendedName>
        <fullName evidence="2">protein-tyrosine-phosphatase</fullName>
        <ecNumber evidence="2">3.1.3.48</ecNumber>
    </recommendedName>
</protein>
<evidence type="ECO:0000313" key="7">
    <source>
        <dbReference type="EMBL" id="WAI48306.1"/>
    </source>
</evidence>
<evidence type="ECO:0000259" key="6">
    <source>
        <dbReference type="SMART" id="SM00226"/>
    </source>
</evidence>
<dbReference type="SUPFAM" id="SSF52788">
    <property type="entry name" value="Phosphotyrosine protein phosphatases I"/>
    <property type="match status" value="1"/>
</dbReference>
<dbReference type="InterPro" id="IPR017867">
    <property type="entry name" value="Tyr_phospatase_low_mol_wt"/>
</dbReference>
<accession>A0ABY6ZU23</accession>
<dbReference type="PANTHER" id="PTHR11717">
    <property type="entry name" value="LOW MOLECULAR WEIGHT PROTEIN TYROSINE PHOSPHATASE"/>
    <property type="match status" value="1"/>
</dbReference>
<keyword evidence="4" id="KW-0904">Protein phosphatase</keyword>
<evidence type="ECO:0000256" key="5">
    <source>
        <dbReference type="ARBA" id="ARBA00051722"/>
    </source>
</evidence>
<evidence type="ECO:0000256" key="3">
    <source>
        <dbReference type="ARBA" id="ARBA00022801"/>
    </source>
</evidence>
<evidence type="ECO:0000256" key="4">
    <source>
        <dbReference type="ARBA" id="ARBA00022912"/>
    </source>
</evidence>
<comment type="catalytic activity">
    <reaction evidence="5">
        <text>O-phospho-L-tyrosyl-[protein] + H2O = L-tyrosyl-[protein] + phosphate</text>
        <dbReference type="Rhea" id="RHEA:10684"/>
        <dbReference type="Rhea" id="RHEA-COMP:10136"/>
        <dbReference type="Rhea" id="RHEA-COMP:20101"/>
        <dbReference type="ChEBI" id="CHEBI:15377"/>
        <dbReference type="ChEBI" id="CHEBI:43474"/>
        <dbReference type="ChEBI" id="CHEBI:46858"/>
        <dbReference type="ChEBI" id="CHEBI:61978"/>
        <dbReference type="EC" id="3.1.3.48"/>
    </reaction>
</comment>
<organism evidence="7 8">
    <name type="scientific">Pseudomonas triclosanedens</name>
    <dbReference type="NCBI Taxonomy" id="2961893"/>
    <lineage>
        <taxon>Bacteria</taxon>
        <taxon>Pseudomonadati</taxon>
        <taxon>Pseudomonadota</taxon>
        <taxon>Gammaproteobacteria</taxon>
        <taxon>Pseudomonadales</taxon>
        <taxon>Pseudomonadaceae</taxon>
        <taxon>Pseudomonas</taxon>
    </lineage>
</organism>
<dbReference type="CDD" id="cd16343">
    <property type="entry name" value="LMWPTP"/>
    <property type="match status" value="1"/>
</dbReference>
<name>A0ABY6ZU23_9PSED</name>
<dbReference type="SMART" id="SM00226">
    <property type="entry name" value="LMWPc"/>
    <property type="match status" value="1"/>
</dbReference>
<dbReference type="PANTHER" id="PTHR11717:SF31">
    <property type="entry name" value="LOW MOLECULAR WEIGHT PROTEIN-TYROSINE-PHOSPHATASE ETP-RELATED"/>
    <property type="match status" value="1"/>
</dbReference>
<dbReference type="EC" id="3.1.3.48" evidence="2"/>
<dbReference type="Pfam" id="PF01451">
    <property type="entry name" value="LMWPc"/>
    <property type="match status" value="1"/>
</dbReference>
<keyword evidence="3" id="KW-0378">Hydrolase</keyword>
<evidence type="ECO:0000256" key="1">
    <source>
        <dbReference type="ARBA" id="ARBA00011063"/>
    </source>
</evidence>
<feature type="domain" description="Phosphotyrosine protein phosphatase I" evidence="6">
    <location>
        <begin position="3"/>
        <end position="143"/>
    </location>
</feature>
<proteinExistence type="inferred from homology"/>
<sequence>MFNRILLVCVGNICRSPTAEHLLREALQDSGIAVSSAGLGALVGHPIDSTALAILGRHGQRPQPHHARQLTAEQVHDANLVLVMEQAQLQEVIRLAPEARGKTFLLGKWLHDMEIPDPYRQGPEAFERTFGLIEQAVSSWADRLRPRRQQASG</sequence>
<dbReference type="PRINTS" id="PR00719">
    <property type="entry name" value="LMWPTPASE"/>
</dbReference>
<dbReference type="InterPro" id="IPR036196">
    <property type="entry name" value="Ptyr_pPase_sf"/>
</dbReference>